<proteinExistence type="inferred from homology"/>
<dbReference type="SMART" id="SM00825">
    <property type="entry name" value="PKS_KS"/>
    <property type="match status" value="1"/>
</dbReference>
<dbReference type="InterPro" id="IPR000794">
    <property type="entry name" value="Beta-ketoacyl_synthase"/>
</dbReference>
<dbReference type="InterPro" id="IPR014030">
    <property type="entry name" value="Ketoacyl_synth_N"/>
</dbReference>
<accession>A0A7Y6IBJ8</accession>
<dbReference type="GO" id="GO:0004315">
    <property type="term" value="F:3-oxoacyl-[acyl-carrier-protein] synthase activity"/>
    <property type="evidence" value="ECO:0007669"/>
    <property type="project" value="TreeGrafter"/>
</dbReference>
<dbReference type="GO" id="GO:0006633">
    <property type="term" value="P:fatty acid biosynthetic process"/>
    <property type="evidence" value="ECO:0007669"/>
    <property type="project" value="TreeGrafter"/>
</dbReference>
<keyword evidence="2 4" id="KW-0808">Transferase</keyword>
<feature type="domain" description="Ketosynthase family 3 (KS3)" evidence="5">
    <location>
        <begin position="3"/>
        <end position="402"/>
    </location>
</feature>
<organism evidence="6 7">
    <name type="scientific">Nonomuraea montanisoli</name>
    <dbReference type="NCBI Taxonomy" id="2741721"/>
    <lineage>
        <taxon>Bacteria</taxon>
        <taxon>Bacillati</taxon>
        <taxon>Actinomycetota</taxon>
        <taxon>Actinomycetes</taxon>
        <taxon>Streptosporangiales</taxon>
        <taxon>Streptosporangiaceae</taxon>
        <taxon>Nonomuraea</taxon>
    </lineage>
</organism>
<keyword evidence="3" id="KW-0012">Acyltransferase</keyword>
<evidence type="ECO:0000256" key="3">
    <source>
        <dbReference type="ARBA" id="ARBA00023315"/>
    </source>
</evidence>
<protein>
    <submittedName>
        <fullName evidence="6">Ketosynthase chain-length factor</fullName>
    </submittedName>
</protein>
<dbReference type="InterPro" id="IPR014031">
    <property type="entry name" value="Ketoacyl_synth_C"/>
</dbReference>
<dbReference type="Pfam" id="PF02801">
    <property type="entry name" value="Ketoacyl-synt_C"/>
    <property type="match status" value="1"/>
</dbReference>
<gene>
    <name evidence="6" type="ORF">HTZ77_23930</name>
</gene>
<evidence type="ECO:0000256" key="1">
    <source>
        <dbReference type="ARBA" id="ARBA00008467"/>
    </source>
</evidence>
<dbReference type="Pfam" id="PF00109">
    <property type="entry name" value="ketoacyl-synt"/>
    <property type="match status" value="1"/>
</dbReference>
<comment type="similarity">
    <text evidence="1 4">Belongs to the thiolase-like superfamily. Beta-ketoacyl-ACP synthases family.</text>
</comment>
<dbReference type="SUPFAM" id="SSF53901">
    <property type="entry name" value="Thiolase-like"/>
    <property type="match status" value="2"/>
</dbReference>
<dbReference type="Gene3D" id="3.40.47.10">
    <property type="match status" value="2"/>
</dbReference>
<reference evidence="6 7" key="1">
    <citation type="submission" date="2020-06" db="EMBL/GenBank/DDBJ databases">
        <title>Nonomuraea sp. SMC257, a novel actinomycete isolated from soil.</title>
        <authorList>
            <person name="Chanama M."/>
        </authorList>
    </citation>
    <scope>NUCLEOTIDE SEQUENCE [LARGE SCALE GENOMIC DNA]</scope>
    <source>
        <strain evidence="6 7">SMC257</strain>
    </source>
</reference>
<dbReference type="PROSITE" id="PS52004">
    <property type="entry name" value="KS3_2"/>
    <property type="match status" value="1"/>
</dbReference>
<name>A0A7Y6IBJ8_9ACTN</name>
<dbReference type="CDD" id="cd00832">
    <property type="entry name" value="CLF"/>
    <property type="match status" value="1"/>
</dbReference>
<sequence>MHDTDVVVTGVGVVAPVGLTPEEYWAALLSGRSGIRPLRRFDAARLPSPLAGEVDGFEPRDHLPARILPQTDLMTQYALYAADRAIAESGFEPGSPLDVGVITASASGGFDFGQRELQHLWHDGPDHVSAFMSFAWFYAVNTGQISIRHDLRGPVGVMVTEQAGGLDAIAHARRKVARGARMMVTGGMDSSLCPYGLAALTRWGRLSTAGDPAAAYLPFDRRAGGHVPGEGGAILTLEEGEAARARGARVYGRIAGYGASFDPPPGSGRPPALIRAVEAALADAGVAPADVALVIADAAADPGLDAEEARTLAAVFGPRGVPVTAPKTLTGRLYSGAAPLDVVTALLALREGVAPATANVRDVDPELPVDLVLGDPRPITGDAALVVARGAGGFNSAMVVRR</sequence>
<dbReference type="Proteomes" id="UP000586042">
    <property type="component" value="Unassembled WGS sequence"/>
</dbReference>
<dbReference type="AlphaFoldDB" id="A0A7Y6IBJ8"/>
<dbReference type="InterPro" id="IPR020841">
    <property type="entry name" value="PKS_Beta-ketoAc_synthase_dom"/>
</dbReference>
<evidence type="ECO:0000256" key="4">
    <source>
        <dbReference type="RuleBase" id="RU003694"/>
    </source>
</evidence>
<dbReference type="PANTHER" id="PTHR11712">
    <property type="entry name" value="POLYKETIDE SYNTHASE-RELATED"/>
    <property type="match status" value="1"/>
</dbReference>
<evidence type="ECO:0000259" key="5">
    <source>
        <dbReference type="PROSITE" id="PS52004"/>
    </source>
</evidence>
<evidence type="ECO:0000256" key="2">
    <source>
        <dbReference type="ARBA" id="ARBA00022679"/>
    </source>
</evidence>
<dbReference type="InterPro" id="IPR016039">
    <property type="entry name" value="Thiolase-like"/>
</dbReference>
<dbReference type="PANTHER" id="PTHR11712:SF322">
    <property type="entry name" value="POLYKETIDE BETA-KETOACYL SYNTHASE 2-RELATED"/>
    <property type="match status" value="1"/>
</dbReference>
<evidence type="ECO:0000313" key="7">
    <source>
        <dbReference type="Proteomes" id="UP000586042"/>
    </source>
</evidence>
<comment type="caution">
    <text evidence="6">The sequence shown here is derived from an EMBL/GenBank/DDBJ whole genome shotgun (WGS) entry which is preliminary data.</text>
</comment>
<keyword evidence="7" id="KW-1185">Reference proteome</keyword>
<evidence type="ECO:0000313" key="6">
    <source>
        <dbReference type="EMBL" id="NUW34465.1"/>
    </source>
</evidence>
<dbReference type="RefSeq" id="WP_175591913.1">
    <property type="nucleotide sequence ID" value="NZ_JABWGN010000009.1"/>
</dbReference>
<dbReference type="EMBL" id="JABWGN010000009">
    <property type="protein sequence ID" value="NUW34465.1"/>
    <property type="molecule type" value="Genomic_DNA"/>
</dbReference>